<protein>
    <submittedName>
        <fullName evidence="5">DctP family TRAP transporter solute-binding subunit</fullName>
    </submittedName>
</protein>
<dbReference type="InterPro" id="IPR004682">
    <property type="entry name" value="TRAP_DctP"/>
</dbReference>
<dbReference type="PANTHER" id="PTHR33376:SF7">
    <property type="entry name" value="C4-DICARBOXYLATE-BINDING PROTEIN DCTB"/>
    <property type="match status" value="1"/>
</dbReference>
<evidence type="ECO:0000256" key="3">
    <source>
        <dbReference type="ARBA" id="ARBA00022729"/>
    </source>
</evidence>
<dbReference type="NCBIfam" id="TIGR00787">
    <property type="entry name" value="dctP"/>
    <property type="match status" value="1"/>
</dbReference>
<evidence type="ECO:0000256" key="4">
    <source>
        <dbReference type="SAM" id="Coils"/>
    </source>
</evidence>
<dbReference type="RefSeq" id="WP_256707652.1">
    <property type="nucleotide sequence ID" value="NZ_CP101914.1"/>
</dbReference>
<evidence type="ECO:0000313" key="5">
    <source>
        <dbReference type="EMBL" id="UUI02419.1"/>
    </source>
</evidence>
<gene>
    <name evidence="5" type="ORF">NP439_20640</name>
</gene>
<comment type="similarity">
    <text evidence="1">Belongs to the bacterial solute-binding protein 7 family.</text>
</comment>
<dbReference type="PANTHER" id="PTHR33376">
    <property type="match status" value="1"/>
</dbReference>
<keyword evidence="3" id="KW-0732">Signal</keyword>
<dbReference type="InterPro" id="IPR018389">
    <property type="entry name" value="DctP_fam"/>
</dbReference>
<name>A0ABY5JRK4_9BACI</name>
<organism evidence="5 6">
    <name type="scientific">Oceanobacillus jeddahense</name>
    <dbReference type="NCBI Taxonomy" id="1462527"/>
    <lineage>
        <taxon>Bacteria</taxon>
        <taxon>Bacillati</taxon>
        <taxon>Bacillota</taxon>
        <taxon>Bacilli</taxon>
        <taxon>Bacillales</taxon>
        <taxon>Bacillaceae</taxon>
        <taxon>Oceanobacillus</taxon>
    </lineage>
</organism>
<evidence type="ECO:0000256" key="1">
    <source>
        <dbReference type="ARBA" id="ARBA00009023"/>
    </source>
</evidence>
<sequence>MKKIIVSLFILMAVLALVGCSKVGEGAEKGDIVTFRLATPDPDSSQITKAAQEFAKLVEEKSDGSIQISVHANGSLYGGDPAAAVKQLGDGSLDMLLLSTSLYTNFEPKFNAISIPYLFDDTDQFVDFLNSDLSEELLYSVENMGIKGLGYWTREFRQITNSVQPITQPSDLDGIKLRVPNNSLWVEFFSDSGTVTTPMDFGEVYNALQLGTIDGQENPVEVIESSKMQEVQEYLTISNHMAEAWLVGMNQEKFNELTEEQQGILLEASQEIQTWNAEEEKAEAEEMIDLLEEEGMQVNELTDEQQEVFIENSKQLYPAFKEIIGDEAFFNEVLEFVGKN</sequence>
<proteinExistence type="inferred from homology"/>
<dbReference type="PROSITE" id="PS51257">
    <property type="entry name" value="PROKAR_LIPOPROTEIN"/>
    <property type="match status" value="1"/>
</dbReference>
<dbReference type="EMBL" id="CP101914">
    <property type="protein sequence ID" value="UUI02419.1"/>
    <property type="molecule type" value="Genomic_DNA"/>
</dbReference>
<accession>A0ABY5JRK4</accession>
<evidence type="ECO:0000256" key="2">
    <source>
        <dbReference type="ARBA" id="ARBA00022448"/>
    </source>
</evidence>
<dbReference type="InterPro" id="IPR038404">
    <property type="entry name" value="TRAP_DctP_sf"/>
</dbReference>
<keyword evidence="2" id="KW-0813">Transport</keyword>
<keyword evidence="4" id="KW-0175">Coiled coil</keyword>
<dbReference type="Gene3D" id="3.40.190.170">
    <property type="entry name" value="Bacterial extracellular solute-binding protein, family 7"/>
    <property type="match status" value="1"/>
</dbReference>
<keyword evidence="6" id="KW-1185">Reference proteome</keyword>
<dbReference type="NCBIfam" id="NF037995">
    <property type="entry name" value="TRAP_S1"/>
    <property type="match status" value="1"/>
</dbReference>
<dbReference type="Proteomes" id="UP001059773">
    <property type="component" value="Chromosome"/>
</dbReference>
<dbReference type="Pfam" id="PF03480">
    <property type="entry name" value="DctP"/>
    <property type="match status" value="1"/>
</dbReference>
<reference evidence="5" key="1">
    <citation type="submission" date="2022-07" db="EMBL/GenBank/DDBJ databases">
        <title>FELIX.</title>
        <authorList>
            <person name="Wan K.H."/>
            <person name="Park S."/>
            <person name="Lawrence Q."/>
            <person name="Eichenberger J.P."/>
            <person name="Booth B.W."/>
            <person name="Piaggio A.J."/>
            <person name="Chandler J.C."/>
            <person name="Franklin A.B."/>
            <person name="Celniker S.E."/>
        </authorList>
    </citation>
    <scope>NUCLEOTIDE SEQUENCE</scope>
    <source>
        <strain evidence="5">QA-1986 374</strain>
    </source>
</reference>
<dbReference type="PIRSF" id="PIRSF006470">
    <property type="entry name" value="DctB"/>
    <property type="match status" value="1"/>
</dbReference>
<evidence type="ECO:0000313" key="6">
    <source>
        <dbReference type="Proteomes" id="UP001059773"/>
    </source>
</evidence>
<feature type="coiled-coil region" evidence="4">
    <location>
        <begin position="265"/>
        <end position="304"/>
    </location>
</feature>